<reference evidence="1 2" key="1">
    <citation type="submission" date="2014-02" db="EMBL/GenBank/DDBJ databases">
        <title>Draft genome sequence of Lysinibacillus odysseyi NBRC 100172.</title>
        <authorList>
            <person name="Zhang F."/>
            <person name="Wang G."/>
            <person name="Zhang L."/>
        </authorList>
    </citation>
    <scope>NUCLEOTIDE SEQUENCE [LARGE SCALE GENOMIC DNA]</scope>
    <source>
        <strain evidence="1 2">NBRC 100172</strain>
    </source>
</reference>
<dbReference type="OrthoDB" id="2167122at2"/>
<dbReference type="EMBL" id="JPVP01000046">
    <property type="protein sequence ID" value="KGR87553.1"/>
    <property type="molecule type" value="Genomic_DNA"/>
</dbReference>
<comment type="caution">
    <text evidence="1">The sequence shown here is derived from an EMBL/GenBank/DDBJ whole genome shotgun (WGS) entry which is preliminary data.</text>
</comment>
<gene>
    <name evidence="1" type="ORF">CD32_03100</name>
</gene>
<dbReference type="eggNOG" id="ENOG5033862">
    <property type="taxonomic scope" value="Bacteria"/>
</dbReference>
<organism evidence="1 2">
    <name type="scientific">Lysinibacillus odysseyi 34hs-1 = NBRC 100172</name>
    <dbReference type="NCBI Taxonomy" id="1220589"/>
    <lineage>
        <taxon>Bacteria</taxon>
        <taxon>Bacillati</taxon>
        <taxon>Bacillota</taxon>
        <taxon>Bacilli</taxon>
        <taxon>Bacillales</taxon>
        <taxon>Bacillaceae</taxon>
        <taxon>Lysinibacillus</taxon>
    </lineage>
</organism>
<accession>A0A0A3IXD1</accession>
<dbReference type="Proteomes" id="UP000030437">
    <property type="component" value="Unassembled WGS sequence"/>
</dbReference>
<protein>
    <recommendedName>
        <fullName evidence="3">Group-specific protein</fullName>
    </recommendedName>
</protein>
<dbReference type="AlphaFoldDB" id="A0A0A3IXD1"/>
<name>A0A0A3IXD1_9BACI</name>
<proteinExistence type="predicted"/>
<evidence type="ECO:0000313" key="1">
    <source>
        <dbReference type="EMBL" id="KGR87553.1"/>
    </source>
</evidence>
<dbReference type="RefSeq" id="WP_036151123.1">
    <property type="nucleotide sequence ID" value="NZ_AVCX01000017.1"/>
</dbReference>
<sequence>MFQVQIDEEKVEKLYLDALHKKMEEIEESKVFWDTRELKRRTCMSWNTIQEHFFHDPRFPKVKLGGKWFYPAKETETFLNQWLKEKRGVSS</sequence>
<dbReference type="STRING" id="1220589.CD32_03100"/>
<evidence type="ECO:0008006" key="3">
    <source>
        <dbReference type="Google" id="ProtNLM"/>
    </source>
</evidence>
<keyword evidence="2" id="KW-1185">Reference proteome</keyword>
<evidence type="ECO:0000313" key="2">
    <source>
        <dbReference type="Proteomes" id="UP000030437"/>
    </source>
</evidence>